<feature type="compositionally biased region" description="Basic and acidic residues" evidence="1">
    <location>
        <begin position="204"/>
        <end position="218"/>
    </location>
</feature>
<proteinExistence type="predicted"/>
<dbReference type="Proteomes" id="UP000266841">
    <property type="component" value="Unassembled WGS sequence"/>
</dbReference>
<keyword evidence="3" id="KW-1185">Reference proteome</keyword>
<feature type="compositionally biased region" description="Basic and acidic residues" evidence="1">
    <location>
        <begin position="77"/>
        <end position="90"/>
    </location>
</feature>
<name>K0TI13_THAOC</name>
<protein>
    <submittedName>
        <fullName evidence="2">Uncharacterized protein</fullName>
    </submittedName>
</protein>
<feature type="compositionally biased region" description="Polar residues" evidence="1">
    <location>
        <begin position="8"/>
        <end position="24"/>
    </location>
</feature>
<organism evidence="2 3">
    <name type="scientific">Thalassiosira oceanica</name>
    <name type="common">Marine diatom</name>
    <dbReference type="NCBI Taxonomy" id="159749"/>
    <lineage>
        <taxon>Eukaryota</taxon>
        <taxon>Sar</taxon>
        <taxon>Stramenopiles</taxon>
        <taxon>Ochrophyta</taxon>
        <taxon>Bacillariophyta</taxon>
        <taxon>Coscinodiscophyceae</taxon>
        <taxon>Thalassiosirophycidae</taxon>
        <taxon>Thalassiosirales</taxon>
        <taxon>Thalassiosiraceae</taxon>
        <taxon>Thalassiosira</taxon>
    </lineage>
</organism>
<feature type="compositionally biased region" description="Polar residues" evidence="1">
    <location>
        <begin position="61"/>
        <end position="71"/>
    </location>
</feature>
<comment type="caution">
    <text evidence="2">The sequence shown here is derived from an EMBL/GenBank/DDBJ whole genome shotgun (WGS) entry which is preliminary data.</text>
</comment>
<feature type="compositionally biased region" description="Low complexity" evidence="1">
    <location>
        <begin position="39"/>
        <end position="53"/>
    </location>
</feature>
<feature type="non-terminal residue" evidence="2">
    <location>
        <position position="1"/>
    </location>
</feature>
<gene>
    <name evidence="2" type="ORF">THAOC_01588</name>
</gene>
<dbReference type="EMBL" id="AGNL01001909">
    <property type="protein sequence ID" value="EJK76639.1"/>
    <property type="molecule type" value="Genomic_DNA"/>
</dbReference>
<sequence>AARGTGEQGNASNEGSTSTSTAGNETARGTAAGGRRNEATTSTADESTSSSGDEAARGSSLGEQGNASTSGAPADIETTRHTAAGEREEATTSTADESSDEPSLAGATLSSGDEATRGTGEHRITGKQHCTVVFSVLIDKPLAIKHHQKSCCLCSRLMTKLIVEGTRAQDITAEDLEHPGVCSVNTTLSPAQAEEPGLGRTRRIPFDRSGDRKVPPRR</sequence>
<accession>K0TI13</accession>
<feature type="region of interest" description="Disordered" evidence="1">
    <location>
        <begin position="187"/>
        <end position="218"/>
    </location>
</feature>
<evidence type="ECO:0000313" key="3">
    <source>
        <dbReference type="Proteomes" id="UP000266841"/>
    </source>
</evidence>
<dbReference type="AlphaFoldDB" id="K0TI13"/>
<evidence type="ECO:0000256" key="1">
    <source>
        <dbReference type="SAM" id="MobiDB-lite"/>
    </source>
</evidence>
<feature type="region of interest" description="Disordered" evidence="1">
    <location>
        <begin position="1"/>
        <end position="122"/>
    </location>
</feature>
<reference evidence="2 3" key="1">
    <citation type="journal article" date="2012" name="Genome Biol.">
        <title>Genome and low-iron response of an oceanic diatom adapted to chronic iron limitation.</title>
        <authorList>
            <person name="Lommer M."/>
            <person name="Specht M."/>
            <person name="Roy A.S."/>
            <person name="Kraemer L."/>
            <person name="Andreson R."/>
            <person name="Gutowska M.A."/>
            <person name="Wolf J."/>
            <person name="Bergner S.V."/>
            <person name="Schilhabel M.B."/>
            <person name="Klostermeier U.C."/>
            <person name="Beiko R.G."/>
            <person name="Rosenstiel P."/>
            <person name="Hippler M."/>
            <person name="Laroche J."/>
        </authorList>
    </citation>
    <scope>NUCLEOTIDE SEQUENCE [LARGE SCALE GENOMIC DNA]</scope>
    <source>
        <strain evidence="2 3">CCMP1005</strain>
    </source>
</reference>
<evidence type="ECO:0000313" key="2">
    <source>
        <dbReference type="EMBL" id="EJK76639.1"/>
    </source>
</evidence>